<dbReference type="EMBL" id="JAANBB010000626">
    <property type="protein sequence ID" value="KAF7537717.1"/>
    <property type="molecule type" value="Genomic_DNA"/>
</dbReference>
<comment type="caution">
    <text evidence="2">The sequence shown here is derived from an EMBL/GenBank/DDBJ whole genome shotgun (WGS) entry which is preliminary data.</text>
</comment>
<feature type="region of interest" description="Disordered" evidence="1">
    <location>
        <begin position="351"/>
        <end position="387"/>
    </location>
</feature>
<feature type="compositionally biased region" description="Polar residues" evidence="1">
    <location>
        <begin position="351"/>
        <end position="370"/>
    </location>
</feature>
<proteinExistence type="predicted"/>
<accession>A0A9P5GUT9</accession>
<dbReference type="AlphaFoldDB" id="A0A9P5GUT9"/>
<dbReference type="Proteomes" id="UP000722485">
    <property type="component" value="Unassembled WGS sequence"/>
</dbReference>
<evidence type="ECO:0000313" key="3">
    <source>
        <dbReference type="Proteomes" id="UP000722485"/>
    </source>
</evidence>
<protein>
    <submittedName>
        <fullName evidence="2">Uncharacterized protein</fullName>
    </submittedName>
</protein>
<reference evidence="2" key="1">
    <citation type="submission" date="2020-03" db="EMBL/GenBank/DDBJ databases">
        <title>Draft Genome Sequence of Cylindrodendrum hubeiense.</title>
        <authorList>
            <person name="Buettner E."/>
            <person name="Kellner H."/>
        </authorList>
    </citation>
    <scope>NUCLEOTIDE SEQUENCE</scope>
    <source>
        <strain evidence="2">IHI 201604</strain>
    </source>
</reference>
<keyword evidence="3" id="KW-1185">Reference proteome</keyword>
<evidence type="ECO:0000256" key="1">
    <source>
        <dbReference type="SAM" id="MobiDB-lite"/>
    </source>
</evidence>
<name>A0A9P5GUT9_9HYPO</name>
<gene>
    <name evidence="2" type="ORF">G7Z17_g12799</name>
</gene>
<feature type="region of interest" description="Disordered" evidence="1">
    <location>
        <begin position="21"/>
        <end position="79"/>
    </location>
</feature>
<organism evidence="2 3">
    <name type="scientific">Cylindrodendrum hubeiense</name>
    <dbReference type="NCBI Taxonomy" id="595255"/>
    <lineage>
        <taxon>Eukaryota</taxon>
        <taxon>Fungi</taxon>
        <taxon>Dikarya</taxon>
        <taxon>Ascomycota</taxon>
        <taxon>Pezizomycotina</taxon>
        <taxon>Sordariomycetes</taxon>
        <taxon>Hypocreomycetidae</taxon>
        <taxon>Hypocreales</taxon>
        <taxon>Nectriaceae</taxon>
        <taxon>Cylindrodendrum</taxon>
    </lineage>
</organism>
<sequence>MDGTGYKDAAKLKAALELAQSFKKGPAKEQQHHSKGGSSTKASKPQTARQYQEAPNSIGMARDHERQKLPPLNVPLPSKRSYTTTLVSDLSQIGSGPIMGTKALDFLCRQDNRVKPEGSSVFEVTRKNATTVAATPATGVVSAELTRAQGSFQQHRPNDTKSSVVGVAQKDVAPVSAKPATITVPPNLTGTQGSQPLIDLEPEPNTPEGDIVDIFFSLMDQEPDDMANELSVAPPSSPLRVANDHVSVAVTTQPVLQPTKLNQGSSPLESDQGTTRFSPLRIDSEKRNGTELQKENFRPKAPEFIPERASSKNSNQGITTGQLYLQTPVNVTQGTIFPTMTNSATQDTVSFDASLGPTASTPLRSDSSTAAPRKPTKGLKASMWATK</sequence>
<dbReference type="OrthoDB" id="5103823at2759"/>
<feature type="compositionally biased region" description="Polar residues" evidence="1">
    <location>
        <begin position="36"/>
        <end position="55"/>
    </location>
</feature>
<feature type="region of interest" description="Disordered" evidence="1">
    <location>
        <begin position="258"/>
        <end position="277"/>
    </location>
</feature>
<evidence type="ECO:0000313" key="2">
    <source>
        <dbReference type="EMBL" id="KAF7537717.1"/>
    </source>
</evidence>